<dbReference type="Gene3D" id="3.10.320.10">
    <property type="entry name" value="Class II Histocompatibility Antigen, M Beta Chain, Chain B, domain 1"/>
    <property type="match status" value="1"/>
</dbReference>
<dbReference type="InterPro" id="IPR011162">
    <property type="entry name" value="MHC_I/II-like_Ag-recog"/>
</dbReference>
<evidence type="ECO:0000256" key="1">
    <source>
        <dbReference type="ARBA" id="ARBA00004479"/>
    </source>
</evidence>
<dbReference type="GO" id="GO:0002250">
    <property type="term" value="P:adaptive immune response"/>
    <property type="evidence" value="ECO:0007669"/>
    <property type="project" value="UniProtKB-KW"/>
</dbReference>
<keyword evidence="3" id="KW-0391">Immunity</keyword>
<keyword evidence="13" id="KW-1185">Reference proteome</keyword>
<dbReference type="PROSITE" id="PS50835">
    <property type="entry name" value="IG_LIKE"/>
    <property type="match status" value="1"/>
</dbReference>
<evidence type="ECO:0000313" key="13">
    <source>
        <dbReference type="Proteomes" id="UP001501920"/>
    </source>
</evidence>
<dbReference type="GO" id="GO:0042613">
    <property type="term" value="C:MHC class II protein complex"/>
    <property type="evidence" value="ECO:0007669"/>
    <property type="project" value="UniProtKB-KW"/>
</dbReference>
<evidence type="ECO:0000259" key="11">
    <source>
        <dbReference type="PROSITE" id="PS50835"/>
    </source>
</evidence>
<dbReference type="InterPro" id="IPR013783">
    <property type="entry name" value="Ig-like_fold"/>
</dbReference>
<keyword evidence="2 10" id="KW-0812">Transmembrane</keyword>
<evidence type="ECO:0000256" key="8">
    <source>
        <dbReference type="ARBA" id="ARBA00023182"/>
    </source>
</evidence>
<evidence type="ECO:0000256" key="5">
    <source>
        <dbReference type="ARBA" id="ARBA00023130"/>
    </source>
</evidence>
<evidence type="ECO:0000256" key="7">
    <source>
        <dbReference type="ARBA" id="ARBA00023180"/>
    </source>
</evidence>
<dbReference type="SMART" id="SM00407">
    <property type="entry name" value="IGc1"/>
    <property type="match status" value="1"/>
</dbReference>
<proteinExistence type="predicted"/>
<dbReference type="GeneTree" id="ENSGT00940000161847"/>
<dbReference type="Pfam" id="PF07654">
    <property type="entry name" value="C1-set"/>
    <property type="match status" value="1"/>
</dbReference>
<sequence length="244" mass="28002">SFLGVYLRPLWMTVGNLNALFFSEGEHVMRQLTFCQLKEVDAGFDLSFGEDELWYVEPYYYQAHQRLPEFAADWSLKPSLPSDAYYSIGTCFYNIPRCSKGEEYPPETIAPPQSVLYSKRAVRLGVQNTLICFVTDFHPAPVKVTWTRNEEPVNETEVRQTQYYSNPDYSFRTFSYLDFIPKLGDVYSCTVRHRGLQDPLTRFWELELQTDSQVVETTVCVLGVTLGILGVSVGVGLIIRARRS</sequence>
<dbReference type="InterPro" id="IPR007110">
    <property type="entry name" value="Ig-like_dom"/>
</dbReference>
<comment type="subcellular location">
    <subcellularLocation>
        <location evidence="1">Membrane</location>
        <topology evidence="1">Single-pass type I membrane protein</topology>
    </subcellularLocation>
</comment>
<keyword evidence="5" id="KW-1064">Adaptive immunity</keyword>
<keyword evidence="8" id="KW-0491">MHC II</keyword>
<dbReference type="InterPro" id="IPR014745">
    <property type="entry name" value="MHC_II_a/b_N"/>
</dbReference>
<dbReference type="PROSITE" id="PS00290">
    <property type="entry name" value="IG_MHC"/>
    <property type="match status" value="1"/>
</dbReference>
<keyword evidence="4 10" id="KW-1133">Transmembrane helix</keyword>
<dbReference type="Ensembl" id="ENSPNAT00000034113.2">
    <property type="protein sequence ID" value="ENSPNAP00000037591.2"/>
    <property type="gene ID" value="ENSPNAG00000029458.2"/>
</dbReference>
<reference evidence="12" key="2">
    <citation type="submission" date="2025-08" db="UniProtKB">
        <authorList>
            <consortium name="Ensembl"/>
        </authorList>
    </citation>
    <scope>IDENTIFICATION</scope>
</reference>
<evidence type="ECO:0000256" key="4">
    <source>
        <dbReference type="ARBA" id="ARBA00022989"/>
    </source>
</evidence>
<dbReference type="SUPFAM" id="SSF54452">
    <property type="entry name" value="MHC antigen-recognition domain"/>
    <property type="match status" value="1"/>
</dbReference>
<dbReference type="SUPFAM" id="SSF48726">
    <property type="entry name" value="Immunoglobulin"/>
    <property type="match status" value="1"/>
</dbReference>
<evidence type="ECO:0000256" key="6">
    <source>
        <dbReference type="ARBA" id="ARBA00023136"/>
    </source>
</evidence>
<evidence type="ECO:0000256" key="2">
    <source>
        <dbReference type="ARBA" id="ARBA00022692"/>
    </source>
</evidence>
<dbReference type="InterPro" id="IPR003597">
    <property type="entry name" value="Ig_C1-set"/>
</dbReference>
<dbReference type="GO" id="GO:0002504">
    <property type="term" value="P:antigen processing and presentation of peptide or polysaccharide antigen via MHC class II"/>
    <property type="evidence" value="ECO:0007669"/>
    <property type="project" value="UniProtKB-KW"/>
</dbReference>
<name>A0A3B4ER11_PYGNA</name>
<feature type="domain" description="Ig-like" evidence="11">
    <location>
        <begin position="106"/>
        <end position="201"/>
    </location>
</feature>
<dbReference type="Gene3D" id="2.60.40.10">
    <property type="entry name" value="Immunoglobulins"/>
    <property type="match status" value="1"/>
</dbReference>
<dbReference type="InterPro" id="IPR036179">
    <property type="entry name" value="Ig-like_dom_sf"/>
</dbReference>
<evidence type="ECO:0000256" key="9">
    <source>
        <dbReference type="ARBA" id="ARBA00023319"/>
    </source>
</evidence>
<dbReference type="Proteomes" id="UP001501920">
    <property type="component" value="Chromosome 24"/>
</dbReference>
<evidence type="ECO:0000256" key="10">
    <source>
        <dbReference type="SAM" id="Phobius"/>
    </source>
</evidence>
<dbReference type="PANTHER" id="PTHR19944:SF86">
    <property type="entry name" value="HLA CLASS II HISTOCOMPATIBILITY ANTIGEN, DR ALPHA CHAIN"/>
    <property type="match status" value="1"/>
</dbReference>
<dbReference type="InterPro" id="IPR050160">
    <property type="entry name" value="MHC/Immunoglobulin"/>
</dbReference>
<protein>
    <recommendedName>
        <fullName evidence="11">Ig-like domain-containing protein</fullName>
    </recommendedName>
</protein>
<organism evidence="12 13">
    <name type="scientific">Pygocentrus nattereri</name>
    <name type="common">Red-bellied piranha</name>
    <dbReference type="NCBI Taxonomy" id="42514"/>
    <lineage>
        <taxon>Eukaryota</taxon>
        <taxon>Metazoa</taxon>
        <taxon>Chordata</taxon>
        <taxon>Craniata</taxon>
        <taxon>Vertebrata</taxon>
        <taxon>Euteleostomi</taxon>
        <taxon>Actinopterygii</taxon>
        <taxon>Neopterygii</taxon>
        <taxon>Teleostei</taxon>
        <taxon>Ostariophysi</taxon>
        <taxon>Characiformes</taxon>
        <taxon>Characoidei</taxon>
        <taxon>Pygocentrus</taxon>
    </lineage>
</organism>
<accession>A0A3B4ER11</accession>
<evidence type="ECO:0000313" key="12">
    <source>
        <dbReference type="Ensembl" id="ENSPNAP00000037591.2"/>
    </source>
</evidence>
<dbReference type="AlphaFoldDB" id="A0A3B4ER11"/>
<dbReference type="InterPro" id="IPR003006">
    <property type="entry name" value="Ig/MHC_CS"/>
</dbReference>
<keyword evidence="9" id="KW-0393">Immunoglobulin domain</keyword>
<keyword evidence="6 10" id="KW-0472">Membrane</keyword>
<reference evidence="12 13" key="1">
    <citation type="submission" date="2020-10" db="EMBL/GenBank/DDBJ databases">
        <title>Pygocentrus nattereri (red-bellied piranha) genome, fPygNat1, primary haplotype.</title>
        <authorList>
            <person name="Myers G."/>
            <person name="Meyer A."/>
            <person name="Karagic N."/>
            <person name="Pippel M."/>
            <person name="Winkler S."/>
            <person name="Tracey A."/>
            <person name="Wood J."/>
            <person name="Formenti G."/>
            <person name="Howe K."/>
            <person name="Fedrigo O."/>
            <person name="Jarvis E.D."/>
        </authorList>
    </citation>
    <scope>NUCLEOTIDE SEQUENCE [LARGE SCALE GENOMIC DNA]</scope>
</reference>
<keyword evidence="7" id="KW-0325">Glycoprotein</keyword>
<reference evidence="12" key="3">
    <citation type="submission" date="2025-09" db="UniProtKB">
        <authorList>
            <consortium name="Ensembl"/>
        </authorList>
    </citation>
    <scope>IDENTIFICATION</scope>
</reference>
<dbReference type="PANTHER" id="PTHR19944">
    <property type="entry name" value="MHC CLASS II-RELATED"/>
    <property type="match status" value="1"/>
</dbReference>
<evidence type="ECO:0000256" key="3">
    <source>
        <dbReference type="ARBA" id="ARBA00022859"/>
    </source>
</evidence>
<feature type="transmembrane region" description="Helical" evidence="10">
    <location>
        <begin position="221"/>
        <end position="239"/>
    </location>
</feature>